<dbReference type="Pfam" id="PF00134">
    <property type="entry name" value="Cyclin_N"/>
    <property type="match status" value="1"/>
</dbReference>
<dbReference type="InterPro" id="IPR006671">
    <property type="entry name" value="Cyclin_N"/>
</dbReference>
<gene>
    <name evidence="3" type="ORF">SHERM_06159</name>
</gene>
<evidence type="ECO:0000313" key="3">
    <source>
        <dbReference type="EMBL" id="CAA0839595.1"/>
    </source>
</evidence>
<protein>
    <submittedName>
        <fullName evidence="3">Cyclin-B1-4</fullName>
    </submittedName>
</protein>
<feature type="region of interest" description="Disordered" evidence="1">
    <location>
        <begin position="1"/>
        <end position="56"/>
    </location>
</feature>
<keyword evidence="4" id="KW-1185">Reference proteome</keyword>
<dbReference type="EMBL" id="CACSLK010031421">
    <property type="protein sequence ID" value="CAA0839595.1"/>
    <property type="molecule type" value="Genomic_DNA"/>
</dbReference>
<accession>A0A9N7NZT2</accession>
<evidence type="ECO:0000256" key="1">
    <source>
        <dbReference type="SAM" id="MobiDB-lite"/>
    </source>
</evidence>
<proteinExistence type="predicted"/>
<reference evidence="3" key="1">
    <citation type="submission" date="2019-12" db="EMBL/GenBank/DDBJ databases">
        <authorList>
            <person name="Scholes J."/>
        </authorList>
    </citation>
    <scope>NUCLEOTIDE SEQUENCE</scope>
</reference>
<name>A0A9N7NZT2_STRHE</name>
<feature type="domain" description="Cyclin N-terminal" evidence="2">
    <location>
        <begin position="68"/>
        <end position="111"/>
    </location>
</feature>
<dbReference type="Gene3D" id="1.10.472.10">
    <property type="entry name" value="Cyclin-like"/>
    <property type="match status" value="1"/>
</dbReference>
<dbReference type="InterPro" id="IPR036915">
    <property type="entry name" value="Cyclin-like_sf"/>
</dbReference>
<dbReference type="OrthoDB" id="1934866at2759"/>
<organism evidence="3 4">
    <name type="scientific">Striga hermonthica</name>
    <name type="common">Purple witchweed</name>
    <name type="synonym">Buchnera hermonthica</name>
    <dbReference type="NCBI Taxonomy" id="68872"/>
    <lineage>
        <taxon>Eukaryota</taxon>
        <taxon>Viridiplantae</taxon>
        <taxon>Streptophyta</taxon>
        <taxon>Embryophyta</taxon>
        <taxon>Tracheophyta</taxon>
        <taxon>Spermatophyta</taxon>
        <taxon>Magnoliopsida</taxon>
        <taxon>eudicotyledons</taxon>
        <taxon>Gunneridae</taxon>
        <taxon>Pentapetalae</taxon>
        <taxon>asterids</taxon>
        <taxon>lamiids</taxon>
        <taxon>Lamiales</taxon>
        <taxon>Orobanchaceae</taxon>
        <taxon>Buchnereae</taxon>
        <taxon>Striga</taxon>
    </lineage>
</organism>
<evidence type="ECO:0000313" key="4">
    <source>
        <dbReference type="Proteomes" id="UP001153555"/>
    </source>
</evidence>
<evidence type="ECO:0000259" key="2">
    <source>
        <dbReference type="Pfam" id="PF00134"/>
    </source>
</evidence>
<dbReference type="SUPFAM" id="SSF47954">
    <property type="entry name" value="Cyclin-like"/>
    <property type="match status" value="1"/>
</dbReference>
<dbReference type="Proteomes" id="UP001153555">
    <property type="component" value="Unassembled WGS sequence"/>
</dbReference>
<dbReference type="AlphaFoldDB" id="A0A9N7NZT2"/>
<comment type="caution">
    <text evidence="3">The sequence shown here is derived from an EMBL/GenBank/DDBJ whole genome shotgun (WGS) entry which is preliminary data.</text>
</comment>
<sequence>MRITFILENQPKPEEITEISPNTERETEPNKENPTGKSSKKKAPTLTSTLSARSKASCGLTENEGWVHNYIDSQPEINEKMRAILIDWLVQLHSKFELSSETFYLTVNIPD</sequence>
<feature type="compositionally biased region" description="Polar residues" evidence="1">
    <location>
        <begin position="45"/>
        <end position="54"/>
    </location>
</feature>